<dbReference type="InterPro" id="IPR016135">
    <property type="entry name" value="UBQ-conjugating_enzyme/RWD"/>
</dbReference>
<dbReference type="InterPro" id="IPR000608">
    <property type="entry name" value="UBC"/>
</dbReference>
<accession>A0A979FL45</accession>
<reference evidence="4" key="1">
    <citation type="submission" date="2025-08" db="UniProtKB">
        <authorList>
            <consortium name="RefSeq"/>
        </authorList>
    </citation>
    <scope>IDENTIFICATION</scope>
    <source>
        <tissue evidence="4">Whole organism</tissue>
    </source>
</reference>
<feature type="region of interest" description="Disordered" evidence="1">
    <location>
        <begin position="59"/>
        <end position="78"/>
    </location>
</feature>
<evidence type="ECO:0000313" key="3">
    <source>
        <dbReference type="Proteomes" id="UP000694843"/>
    </source>
</evidence>
<dbReference type="RefSeq" id="XP_047737242.1">
    <property type="nucleotide sequence ID" value="XM_047881286.1"/>
</dbReference>
<name>A0A979FL45_HYAAZ</name>
<proteinExistence type="predicted"/>
<feature type="region of interest" description="Disordered" evidence="1">
    <location>
        <begin position="1"/>
        <end position="30"/>
    </location>
</feature>
<dbReference type="AlphaFoldDB" id="A0A979FL45"/>
<gene>
    <name evidence="4" type="primary">LOC125178160</name>
</gene>
<feature type="compositionally biased region" description="Low complexity" evidence="1">
    <location>
        <begin position="1"/>
        <end position="26"/>
    </location>
</feature>
<sequence length="78" mass="8473">MMPLLAKLGHKSSASKSSGPSASRSGHTAAKMVLPTCKHALDTTRWQKRLQKELMSLLKEPPPGMTLDVDAEDTKLTE</sequence>
<dbReference type="SUPFAM" id="SSF54495">
    <property type="entry name" value="UBC-like"/>
    <property type="match status" value="1"/>
</dbReference>
<evidence type="ECO:0000313" key="4">
    <source>
        <dbReference type="RefSeq" id="XP_047737242.1"/>
    </source>
</evidence>
<dbReference type="Proteomes" id="UP000694843">
    <property type="component" value="Unplaced"/>
</dbReference>
<dbReference type="GeneID" id="125178160"/>
<evidence type="ECO:0000259" key="2">
    <source>
        <dbReference type="PROSITE" id="PS50127"/>
    </source>
</evidence>
<protein>
    <submittedName>
        <fullName evidence="4">Uncharacterized protein LOC125178160</fullName>
    </submittedName>
</protein>
<dbReference type="KEGG" id="hazt:125178160"/>
<dbReference type="PROSITE" id="PS50127">
    <property type="entry name" value="UBC_2"/>
    <property type="match status" value="1"/>
</dbReference>
<organism evidence="3 4">
    <name type="scientific">Hyalella azteca</name>
    <name type="common">Amphipod</name>
    <dbReference type="NCBI Taxonomy" id="294128"/>
    <lineage>
        <taxon>Eukaryota</taxon>
        <taxon>Metazoa</taxon>
        <taxon>Ecdysozoa</taxon>
        <taxon>Arthropoda</taxon>
        <taxon>Crustacea</taxon>
        <taxon>Multicrustacea</taxon>
        <taxon>Malacostraca</taxon>
        <taxon>Eumalacostraca</taxon>
        <taxon>Peracarida</taxon>
        <taxon>Amphipoda</taxon>
        <taxon>Senticaudata</taxon>
        <taxon>Talitrida</taxon>
        <taxon>Talitroidea</taxon>
        <taxon>Hyalellidae</taxon>
        <taxon>Hyalella</taxon>
    </lineage>
</organism>
<feature type="domain" description="UBC core" evidence="2">
    <location>
        <begin position="45"/>
        <end position="78"/>
    </location>
</feature>
<dbReference type="OrthoDB" id="406833at2759"/>
<evidence type="ECO:0000256" key="1">
    <source>
        <dbReference type="SAM" id="MobiDB-lite"/>
    </source>
</evidence>
<keyword evidence="3" id="KW-1185">Reference proteome</keyword>